<name>A0A1A9UKU0_GLOAU</name>
<sequence length="119" mass="13791">MIIKTILNSRQANQANISKFCVLDLYGLWVGEQGHYNSVMSGTEATSTCLRLILKEKRVQYYRYTPLTEYNFYAIHAVWEEGITQQYQQSLDGWPSSQICGEYEFYSSPTLSRLTSNPR</sequence>
<evidence type="ECO:0000313" key="1">
    <source>
        <dbReference type="EnsemblMetazoa" id="GAUT007766-PA"/>
    </source>
</evidence>
<dbReference type="EnsemblMetazoa" id="GAUT007766-RA">
    <property type="protein sequence ID" value="GAUT007766-PA"/>
    <property type="gene ID" value="GAUT007766"/>
</dbReference>
<evidence type="ECO:0000313" key="2">
    <source>
        <dbReference type="Proteomes" id="UP000078200"/>
    </source>
</evidence>
<reference evidence="1" key="1">
    <citation type="submission" date="2020-05" db="UniProtKB">
        <authorList>
            <consortium name="EnsemblMetazoa"/>
        </authorList>
    </citation>
    <scope>IDENTIFICATION</scope>
    <source>
        <strain evidence="1">TTRI</strain>
    </source>
</reference>
<keyword evidence="2" id="KW-1185">Reference proteome</keyword>
<accession>A0A1A9UKU0</accession>
<dbReference type="Proteomes" id="UP000078200">
    <property type="component" value="Unassembled WGS sequence"/>
</dbReference>
<dbReference type="VEuPathDB" id="VectorBase:GAUT007766"/>
<organism evidence="1 2">
    <name type="scientific">Glossina austeni</name>
    <name type="common">Savannah tsetse fly</name>
    <dbReference type="NCBI Taxonomy" id="7395"/>
    <lineage>
        <taxon>Eukaryota</taxon>
        <taxon>Metazoa</taxon>
        <taxon>Ecdysozoa</taxon>
        <taxon>Arthropoda</taxon>
        <taxon>Hexapoda</taxon>
        <taxon>Insecta</taxon>
        <taxon>Pterygota</taxon>
        <taxon>Neoptera</taxon>
        <taxon>Endopterygota</taxon>
        <taxon>Diptera</taxon>
        <taxon>Brachycera</taxon>
        <taxon>Muscomorpha</taxon>
        <taxon>Hippoboscoidea</taxon>
        <taxon>Glossinidae</taxon>
        <taxon>Glossina</taxon>
    </lineage>
</organism>
<protein>
    <submittedName>
        <fullName evidence="1">Uncharacterized protein</fullName>
    </submittedName>
</protein>
<dbReference type="AlphaFoldDB" id="A0A1A9UKU0"/>
<proteinExistence type="predicted"/>